<dbReference type="AlphaFoldDB" id="A0A517N1S1"/>
<evidence type="ECO:0000256" key="4">
    <source>
        <dbReference type="ARBA" id="ARBA00022692"/>
    </source>
</evidence>
<dbReference type="GO" id="GO:0005886">
    <property type="term" value="C:plasma membrane"/>
    <property type="evidence" value="ECO:0007669"/>
    <property type="project" value="UniProtKB-SubCell"/>
</dbReference>
<keyword evidence="5" id="KW-1133">Transmembrane helix</keyword>
<dbReference type="RefSeq" id="WP_145063009.1">
    <property type="nucleotide sequence ID" value="NZ_CP036263.1"/>
</dbReference>
<sequence>MKAPHCLSRSHSLGPAMTPMIDVVFLLLIFFLSTTSFQTPEGTLPSKLHAAEGNSLATPTQISEMELERIMIEVTGEGDHLGFAVNGRVLHSLAGVAGLLEQLGQIDGTLPVILEIEAEIPLGKAIDVYDACRSAGFLKVQFAVSEELL</sequence>
<protein>
    <submittedName>
        <fullName evidence="8">Biopolymer transport protein ExbD/TolR</fullName>
    </submittedName>
</protein>
<evidence type="ECO:0000256" key="2">
    <source>
        <dbReference type="ARBA" id="ARBA00005811"/>
    </source>
</evidence>
<dbReference type="OrthoDB" id="281590at2"/>
<proteinExistence type="inferred from homology"/>
<dbReference type="EMBL" id="CP036263">
    <property type="protein sequence ID" value="QDT01077.1"/>
    <property type="molecule type" value="Genomic_DNA"/>
</dbReference>
<evidence type="ECO:0000313" key="9">
    <source>
        <dbReference type="Proteomes" id="UP000319852"/>
    </source>
</evidence>
<keyword evidence="7" id="KW-0813">Transport</keyword>
<keyword evidence="6" id="KW-0472">Membrane</keyword>
<dbReference type="PANTHER" id="PTHR30558">
    <property type="entry name" value="EXBD MEMBRANE COMPONENT OF PMF-DRIVEN MACROMOLECULE IMPORT SYSTEM"/>
    <property type="match status" value="1"/>
</dbReference>
<name>A0A517N1S1_9BACT</name>
<comment type="similarity">
    <text evidence="2 7">Belongs to the ExbD/TolR family.</text>
</comment>
<keyword evidence="4 7" id="KW-0812">Transmembrane</keyword>
<dbReference type="GO" id="GO:0022857">
    <property type="term" value="F:transmembrane transporter activity"/>
    <property type="evidence" value="ECO:0007669"/>
    <property type="project" value="InterPro"/>
</dbReference>
<organism evidence="8 9">
    <name type="scientific">Adhaeretor mobilis</name>
    <dbReference type="NCBI Taxonomy" id="1930276"/>
    <lineage>
        <taxon>Bacteria</taxon>
        <taxon>Pseudomonadati</taxon>
        <taxon>Planctomycetota</taxon>
        <taxon>Planctomycetia</taxon>
        <taxon>Pirellulales</taxon>
        <taxon>Lacipirellulaceae</taxon>
        <taxon>Adhaeretor</taxon>
    </lineage>
</organism>
<dbReference type="Pfam" id="PF02472">
    <property type="entry name" value="ExbD"/>
    <property type="match status" value="1"/>
</dbReference>
<reference evidence="8 9" key="1">
    <citation type="submission" date="2019-02" db="EMBL/GenBank/DDBJ databases">
        <title>Deep-cultivation of Planctomycetes and their phenomic and genomic characterization uncovers novel biology.</title>
        <authorList>
            <person name="Wiegand S."/>
            <person name="Jogler M."/>
            <person name="Boedeker C."/>
            <person name="Pinto D."/>
            <person name="Vollmers J."/>
            <person name="Rivas-Marin E."/>
            <person name="Kohn T."/>
            <person name="Peeters S.H."/>
            <person name="Heuer A."/>
            <person name="Rast P."/>
            <person name="Oberbeckmann S."/>
            <person name="Bunk B."/>
            <person name="Jeske O."/>
            <person name="Meyerdierks A."/>
            <person name="Storesund J.E."/>
            <person name="Kallscheuer N."/>
            <person name="Luecker S."/>
            <person name="Lage O.M."/>
            <person name="Pohl T."/>
            <person name="Merkel B.J."/>
            <person name="Hornburger P."/>
            <person name="Mueller R.-W."/>
            <person name="Bruemmer F."/>
            <person name="Labrenz M."/>
            <person name="Spormann A.M."/>
            <person name="Op den Camp H."/>
            <person name="Overmann J."/>
            <person name="Amann R."/>
            <person name="Jetten M.S.M."/>
            <person name="Mascher T."/>
            <person name="Medema M.H."/>
            <person name="Devos D.P."/>
            <person name="Kaster A.-K."/>
            <person name="Ovreas L."/>
            <person name="Rohde M."/>
            <person name="Galperin M.Y."/>
            <person name="Jogler C."/>
        </authorList>
    </citation>
    <scope>NUCLEOTIDE SEQUENCE [LARGE SCALE GENOMIC DNA]</scope>
    <source>
        <strain evidence="8 9">HG15A2</strain>
    </source>
</reference>
<evidence type="ECO:0000313" key="8">
    <source>
        <dbReference type="EMBL" id="QDT01077.1"/>
    </source>
</evidence>
<keyword evidence="3" id="KW-1003">Cell membrane</keyword>
<dbReference type="InterPro" id="IPR003400">
    <property type="entry name" value="ExbD"/>
</dbReference>
<evidence type="ECO:0000256" key="7">
    <source>
        <dbReference type="RuleBase" id="RU003879"/>
    </source>
</evidence>
<comment type="subcellular location">
    <subcellularLocation>
        <location evidence="1">Cell membrane</location>
        <topology evidence="1">Single-pass membrane protein</topology>
    </subcellularLocation>
    <subcellularLocation>
        <location evidence="7">Cell membrane</location>
        <topology evidence="7">Single-pass type II membrane protein</topology>
    </subcellularLocation>
</comment>
<evidence type="ECO:0000256" key="6">
    <source>
        <dbReference type="ARBA" id="ARBA00023136"/>
    </source>
</evidence>
<keyword evidence="9" id="KW-1185">Reference proteome</keyword>
<evidence type="ECO:0000256" key="3">
    <source>
        <dbReference type="ARBA" id="ARBA00022475"/>
    </source>
</evidence>
<dbReference type="Proteomes" id="UP000319852">
    <property type="component" value="Chromosome"/>
</dbReference>
<evidence type="ECO:0000256" key="1">
    <source>
        <dbReference type="ARBA" id="ARBA00004162"/>
    </source>
</evidence>
<dbReference type="PANTHER" id="PTHR30558:SF3">
    <property type="entry name" value="BIOPOLYMER TRANSPORT PROTEIN EXBD-RELATED"/>
    <property type="match status" value="1"/>
</dbReference>
<dbReference type="GO" id="GO:0015031">
    <property type="term" value="P:protein transport"/>
    <property type="evidence" value="ECO:0007669"/>
    <property type="project" value="UniProtKB-KW"/>
</dbReference>
<keyword evidence="7" id="KW-0653">Protein transport</keyword>
<evidence type="ECO:0000256" key="5">
    <source>
        <dbReference type="ARBA" id="ARBA00022989"/>
    </source>
</evidence>
<dbReference type="KEGG" id="amob:HG15A2_44190"/>
<gene>
    <name evidence="8" type="ORF">HG15A2_44190</name>
</gene>
<accession>A0A517N1S1</accession>